<evidence type="ECO:0000313" key="2">
    <source>
        <dbReference type="Proteomes" id="UP000002985"/>
    </source>
</evidence>
<name>I3IJF3_9BACT</name>
<proteinExistence type="predicted"/>
<keyword evidence="2" id="KW-1185">Reference proteome</keyword>
<dbReference type="OrthoDB" id="573956at2"/>
<dbReference type="eggNOG" id="ENOG5033DP8">
    <property type="taxonomic scope" value="Bacteria"/>
</dbReference>
<reference evidence="1 2" key="1">
    <citation type="journal article" date="2012" name="FEBS Lett.">
        <title>Anammox organism KSU-1 expresses a NirK-type copper-containing nitrite reductase instead of a NirS-type with cytochrome cd1.</title>
        <authorList>
            <person name="Hira D."/>
            <person name="Toh H."/>
            <person name="Migita C.T."/>
            <person name="Okubo H."/>
            <person name="Nishiyama T."/>
            <person name="Hattori M."/>
            <person name="Furukawa K."/>
            <person name="Fujii T."/>
        </authorList>
    </citation>
    <scope>NUCLEOTIDE SEQUENCE [LARGE SCALE GENOMIC DNA]</scope>
</reference>
<evidence type="ECO:0000313" key="1">
    <source>
        <dbReference type="EMBL" id="GAB61848.1"/>
    </source>
</evidence>
<comment type="caution">
    <text evidence="1">The sequence shown here is derived from an EMBL/GenBank/DDBJ whole genome shotgun (WGS) entry which is preliminary data.</text>
</comment>
<organism evidence="1 2">
    <name type="scientific">Candidatus Jettenia caeni</name>
    <dbReference type="NCBI Taxonomy" id="247490"/>
    <lineage>
        <taxon>Bacteria</taxon>
        <taxon>Pseudomonadati</taxon>
        <taxon>Planctomycetota</taxon>
        <taxon>Candidatus Brocadiia</taxon>
        <taxon>Candidatus Brocadiales</taxon>
        <taxon>Candidatus Brocadiaceae</taxon>
        <taxon>Candidatus Jettenia</taxon>
    </lineage>
</organism>
<dbReference type="EMBL" id="BAFH01000003">
    <property type="protein sequence ID" value="GAB61848.1"/>
    <property type="molecule type" value="Genomic_DNA"/>
</dbReference>
<sequence>MATSIIEDIEKKFKQLSRDEQLCLFERLAHQVKGEMLNRQKTMEAQLTAMASDPEIQREIRKINSEFTGTELDGLVKV</sequence>
<accession>I3IJF3</accession>
<dbReference type="Proteomes" id="UP000002985">
    <property type="component" value="Unassembled WGS sequence"/>
</dbReference>
<protein>
    <submittedName>
        <fullName evidence="1">Uncharacterized protein</fullName>
    </submittedName>
</protein>
<gene>
    <name evidence="1" type="ORF">KSU1_C0252</name>
</gene>
<dbReference type="AlphaFoldDB" id="I3IJF3"/>